<sequence>MVGGALEDLVHWRGETARLVRAVRRDGGTTTVTFTRAHAAAAAARVADGTASPRELVDWAQAVHFEEWVDFEAGHEDLLTQFLFEISTPELCEPVTAELCRRWLGDLRASSAHRASGATRTSPDP</sequence>
<name>A0ABU2XK98_9ACTN</name>
<evidence type="ECO:0000313" key="1">
    <source>
        <dbReference type="EMBL" id="MDT0546351.1"/>
    </source>
</evidence>
<accession>A0ABU2XK98</accession>
<evidence type="ECO:0000313" key="2">
    <source>
        <dbReference type="Proteomes" id="UP001180754"/>
    </source>
</evidence>
<protein>
    <submittedName>
        <fullName evidence="1">Uncharacterized protein</fullName>
    </submittedName>
</protein>
<dbReference type="RefSeq" id="WP_311726826.1">
    <property type="nucleotide sequence ID" value="NZ_JAVRFD010000014.1"/>
</dbReference>
<dbReference type="EMBL" id="JAVRFD010000014">
    <property type="protein sequence ID" value="MDT0546351.1"/>
    <property type="molecule type" value="Genomic_DNA"/>
</dbReference>
<dbReference type="Proteomes" id="UP001180754">
    <property type="component" value="Unassembled WGS sequence"/>
</dbReference>
<organism evidence="1 2">
    <name type="scientific">Streptomyces lonegramiae</name>
    <dbReference type="NCBI Taxonomy" id="3075524"/>
    <lineage>
        <taxon>Bacteria</taxon>
        <taxon>Bacillati</taxon>
        <taxon>Actinomycetota</taxon>
        <taxon>Actinomycetes</taxon>
        <taxon>Kitasatosporales</taxon>
        <taxon>Streptomycetaceae</taxon>
        <taxon>Streptomyces</taxon>
    </lineage>
</organism>
<reference evidence="1" key="1">
    <citation type="submission" date="2024-05" db="EMBL/GenBank/DDBJ databases">
        <title>30 novel species of actinomycetes from the DSMZ collection.</title>
        <authorList>
            <person name="Nouioui I."/>
        </authorList>
    </citation>
    <scope>NUCLEOTIDE SEQUENCE</scope>
    <source>
        <strain evidence="1">DSM 41529</strain>
    </source>
</reference>
<proteinExistence type="predicted"/>
<comment type="caution">
    <text evidence="1">The sequence shown here is derived from an EMBL/GenBank/DDBJ whole genome shotgun (WGS) entry which is preliminary data.</text>
</comment>
<keyword evidence="2" id="KW-1185">Reference proteome</keyword>
<gene>
    <name evidence="1" type="ORF">RND15_27100</name>
</gene>